<evidence type="ECO:0000313" key="1">
    <source>
        <dbReference type="EMBL" id="AXC48613.1"/>
    </source>
</evidence>
<gene>
    <name evidence="1" type="ORF">DRW48_01900</name>
</gene>
<accession>A0A344PGV8</accession>
<evidence type="ECO:0000313" key="2">
    <source>
        <dbReference type="Proteomes" id="UP000252023"/>
    </source>
</evidence>
<protein>
    <submittedName>
        <fullName evidence="1">Uncharacterized protein</fullName>
    </submittedName>
</protein>
<dbReference type="EMBL" id="CP030918">
    <property type="protein sequence ID" value="AXC48613.1"/>
    <property type="molecule type" value="Genomic_DNA"/>
</dbReference>
<dbReference type="KEGG" id="pars:DRW48_01900"/>
<name>A0A344PGV8_9RHOB</name>
<proteinExistence type="predicted"/>
<dbReference type="AlphaFoldDB" id="A0A344PGV8"/>
<dbReference type="RefSeq" id="WP_114074932.1">
    <property type="nucleotide sequence ID" value="NZ_CP030918.1"/>
</dbReference>
<dbReference type="Proteomes" id="UP000252023">
    <property type="component" value="Chromosome"/>
</dbReference>
<sequence length="127" mass="13673">MSSEIDSVLAAISGCYAGFCGGHAAMAERYWLHPAMIVDTSGARKVGGSDEPQWLGSCGLRCAISAAPAQVRLYRRLGRDLASVNMAQYEHPGRPAGCPLPVGTFFLNRQSDASTDVWRIRMLARSV</sequence>
<keyword evidence="2" id="KW-1185">Reference proteome</keyword>
<reference evidence="2" key="1">
    <citation type="submission" date="2018-07" db="EMBL/GenBank/DDBJ databases">
        <title>Genome sequencing of Paracoccus sp. SC2-6.</title>
        <authorList>
            <person name="Heo J."/>
            <person name="Kim S.-J."/>
            <person name="Kwon S.-W."/>
        </authorList>
    </citation>
    <scope>NUCLEOTIDE SEQUENCE [LARGE SCALE GENOMIC DNA]</scope>
    <source>
        <strain evidence="2">SC2-6</strain>
    </source>
</reference>
<organism evidence="1 2">
    <name type="scientific">Paracoccus suum</name>
    <dbReference type="NCBI Taxonomy" id="2259340"/>
    <lineage>
        <taxon>Bacteria</taxon>
        <taxon>Pseudomonadati</taxon>
        <taxon>Pseudomonadota</taxon>
        <taxon>Alphaproteobacteria</taxon>
        <taxon>Rhodobacterales</taxon>
        <taxon>Paracoccaceae</taxon>
        <taxon>Paracoccus</taxon>
    </lineage>
</organism>